<dbReference type="Proteomes" id="UP000632659">
    <property type="component" value="Unassembled WGS sequence"/>
</dbReference>
<dbReference type="CDD" id="cd19092">
    <property type="entry name" value="AKR_BsYcsN_EcYdhF-like"/>
    <property type="match status" value="1"/>
</dbReference>
<dbReference type="GO" id="GO:0005829">
    <property type="term" value="C:cytosol"/>
    <property type="evidence" value="ECO:0007669"/>
    <property type="project" value="TreeGrafter"/>
</dbReference>
<name>A0A8J6TYS4_9FIRM</name>
<sequence length="307" mass="34263">MKYIQLGTSGLNVSQIALGCMRLTGLSVEDAGKLIGTAMEQGINFFDHADIYANGEAESHFAKAVKMSPSVREKMIIQSKCSIRPGVCYDFSKEHILSSVDASLKRLNTEYLDVLLLHRPDTLMEPEEVAEAFHTLKEQGKVRYFGVSNQNPMQMELLSRYCEDKLVTDQLQFSITNCGMVDAGLNVNMVNQAGVVRDGGVLEYCRLKQITIQAWSPFQYGVFEGVFLGNMEKYPKLNQVIDRIAEQYGVTNSAIAVAWISRHPAALQTIVGTTNRGRLEDICASSDVRLTREEWYEIYLAAGKDLP</sequence>
<dbReference type="Pfam" id="PF00248">
    <property type="entry name" value="Aldo_ket_red"/>
    <property type="match status" value="1"/>
</dbReference>
<dbReference type="RefSeq" id="WP_093989594.1">
    <property type="nucleotide sequence ID" value="NZ_FYDD01000004.1"/>
</dbReference>
<keyword evidence="3" id="KW-1185">Reference proteome</keyword>
<dbReference type="InterPro" id="IPR036812">
    <property type="entry name" value="NAD(P)_OxRdtase_dom_sf"/>
</dbReference>
<dbReference type="PANTHER" id="PTHR43364:SF1">
    <property type="entry name" value="OXIDOREDUCTASE YDHF"/>
    <property type="match status" value="1"/>
</dbReference>
<dbReference type="InterPro" id="IPR020471">
    <property type="entry name" value="AKR"/>
</dbReference>
<evidence type="ECO:0000313" key="3">
    <source>
        <dbReference type="Proteomes" id="UP000632659"/>
    </source>
</evidence>
<organism evidence="2 3">
    <name type="scientific">Massiliimalia timonensis</name>
    <dbReference type="NCBI Taxonomy" id="1987501"/>
    <lineage>
        <taxon>Bacteria</taxon>
        <taxon>Bacillati</taxon>
        <taxon>Bacillota</taxon>
        <taxon>Clostridia</taxon>
        <taxon>Eubacteriales</taxon>
        <taxon>Oscillospiraceae</taxon>
        <taxon>Massiliimalia</taxon>
    </lineage>
</organism>
<gene>
    <name evidence="2" type="ORF">H8702_04470</name>
</gene>
<dbReference type="PANTHER" id="PTHR43364">
    <property type="entry name" value="NADH-SPECIFIC METHYLGLYOXAL REDUCTASE-RELATED"/>
    <property type="match status" value="1"/>
</dbReference>
<accession>A0A8J6TYS4</accession>
<feature type="domain" description="NADP-dependent oxidoreductase" evidence="1">
    <location>
        <begin position="16"/>
        <end position="298"/>
    </location>
</feature>
<dbReference type="OrthoDB" id="9773828at2"/>
<comment type="caution">
    <text evidence="2">The sequence shown here is derived from an EMBL/GenBank/DDBJ whole genome shotgun (WGS) entry which is preliminary data.</text>
</comment>
<dbReference type="EMBL" id="JACRTL010000002">
    <property type="protein sequence ID" value="MBC8610377.1"/>
    <property type="molecule type" value="Genomic_DNA"/>
</dbReference>
<dbReference type="InterPro" id="IPR050523">
    <property type="entry name" value="AKR_Detox_Biosynth"/>
</dbReference>
<dbReference type="AlphaFoldDB" id="A0A8J6TYS4"/>
<dbReference type="Gene3D" id="3.20.20.100">
    <property type="entry name" value="NADP-dependent oxidoreductase domain"/>
    <property type="match status" value="1"/>
</dbReference>
<proteinExistence type="predicted"/>
<evidence type="ECO:0000313" key="2">
    <source>
        <dbReference type="EMBL" id="MBC8610377.1"/>
    </source>
</evidence>
<dbReference type="PRINTS" id="PR00069">
    <property type="entry name" value="ALDKETRDTASE"/>
</dbReference>
<evidence type="ECO:0000259" key="1">
    <source>
        <dbReference type="Pfam" id="PF00248"/>
    </source>
</evidence>
<dbReference type="PROSITE" id="PS51257">
    <property type="entry name" value="PROKAR_LIPOPROTEIN"/>
    <property type="match status" value="1"/>
</dbReference>
<protein>
    <submittedName>
        <fullName evidence="2">Aldo/keto reductase</fullName>
    </submittedName>
</protein>
<dbReference type="InterPro" id="IPR023210">
    <property type="entry name" value="NADP_OxRdtase_dom"/>
</dbReference>
<dbReference type="GO" id="GO:0016491">
    <property type="term" value="F:oxidoreductase activity"/>
    <property type="evidence" value="ECO:0007669"/>
    <property type="project" value="InterPro"/>
</dbReference>
<reference evidence="2" key="1">
    <citation type="submission" date="2020-08" db="EMBL/GenBank/DDBJ databases">
        <title>Genome public.</title>
        <authorList>
            <person name="Liu C."/>
            <person name="Sun Q."/>
        </authorList>
    </citation>
    <scope>NUCLEOTIDE SEQUENCE</scope>
    <source>
        <strain evidence="2">NSJ-15</strain>
    </source>
</reference>
<dbReference type="SUPFAM" id="SSF51430">
    <property type="entry name" value="NAD(P)-linked oxidoreductase"/>
    <property type="match status" value="1"/>
</dbReference>